<gene>
    <name evidence="2" type="ORF">OH76DRAFT_1419300</name>
</gene>
<feature type="compositionally biased region" description="Acidic residues" evidence="1">
    <location>
        <begin position="1046"/>
        <end position="1065"/>
    </location>
</feature>
<sequence>MDAPPVVGSPHHPLAHLPRCPDCNFYLSAPQLCKGLRTPEFDGLWYRKCFHNFEPVDTSCKHFKFTDLPRGHDAHPQLQIKCPGLGCKDARAPNAVNINCLSGLCKQCCIRAQATVPGLRSCTVSSHNEGRRRGQVAGVVAAAAPAVPAPLIIPNWVPPPPPAPVHAGQQPAAPAPAPPAQAVPPPAPAPPAQAVPPPVAPPAQAVPPPAPAPAVAPPPAPQQAATVTVTAPNVMPTAAMIDPALLAAPHLPSSDSAQITLAEDANDEMRFNQQLAHTKMLEFWDVDGGMSQGYTVRIPNWPGFHPKDSPELVEAYRVDQVTCQYWDDVRCRWWNCSPTSPPRNVKVVDVLYYRAMGVTTGIDMPGLSFTEATPLSTSLGKWRADDAGDSLYNRSGLPSSFATPSKRIAVMPMTPSSNRSARSWPVTPASGRSRGHSVPPTPSTSSSRASATPSTSGSWSTPRHIRDTSPSPFARSPTWSGLDDFPDDVTYTDSPQPSVRSMLEEAHPCRSPGSSARTSRATTPQDSSSSSAVGLPAPAPSADLGVDFDPATVDLSDAPPGPNKWPLRYVCDMAAGFARMRYLEDHALMKRIPAFEAAFGVDFKKSTFHQNFNAWNDASLTPGEQARWISYDYTACMYSYDGKRDGLENLYSPPAVLNGSIACSNSGRGVSHGQSDSRTTRIRRMVVTTADGCLATSSYQYVSAKLGLTRDRAFVVLMAQSPCVGGTSFASSPLPTSTTLTALSSAMSDHDYDLEPRDSFTRAQLKSYRVDGLRALITAWSGESSTWSKRQCIEYAEAEDVTVDWVRVHEWLAQKDVTDPPLRPTAPDIDERHWAVDRAMFKAILKGDCQAPKQPLFDPRQRQAHPREPLRRAPEQITFQDHDGDPDWDFSDAEPARASAPPSADGHDSEPDIPQTQAELTHGDVQRASISRTEAIPAPDLGREDVSSRGHAEGSRRSHRDGRHVGQVVADERDSHGDGEGAMGGFPNDDHAQPPAVPVTFDLFAPGIDDGEEVWAGIMKQRWKALCAGNFLDKDYKPPQDALPSSDDDDDGEKDDDGEVQEGLEWDTLDENDPLWEYHAYVQDQPAPVSTVPLLDKNSELWPGRKYLHGRGNILGYGMDYRAVEPNGQPRAVSVLLPDVWMMYEHSSYTFTARSHDLATALHKSALLIEGNVYLRLPLLVGEMRSSADLAAVDSDGGIHLDSACFDVELNLLKKYMNDHKMLKNTFFSFAFDLYAAFNKIPVKRGRTISMENVTPPGAPATRDSVVDPHAPSYGVHLPPGLPYGMPDGWFGPRTPFIGAPLIQPAPVLPVAPPDTLYQAQHPRIPSPPREAPTLVDAPVNAPARNAPARNVPARDSTATTKPLATNSRSAAVGPVVAQKDRHSMPPPKDNADDARKPRTGQAGLGRSTHGVPPGARAHARATTGPPAPAPRHPLRKERPARAPSNERPPTPGGSTLTATTRDTSYREASAADFPDGHFTHSASEAEDVGLSAKARGKQKQKEPVQPRSPQAGPSNQGGTELDTDDDDEGLEHSQAITQAHAQLANATQESVRESLVRTLTYSIWEAHPVVAQMRRASEDRADKGAREVDRLVEWCTVINALMGLPSPLGTIGRLKVSSIVIGIFLKHKDDWVQNAMKAWKIIAKRYQYPAVDRWLEANGNVVMGMTRFYQALAALRKGDKPPNH</sequence>
<feature type="compositionally biased region" description="Polar residues" evidence="1">
    <location>
        <begin position="512"/>
        <end position="532"/>
    </location>
</feature>
<feature type="region of interest" description="Disordered" evidence="1">
    <location>
        <begin position="406"/>
        <end position="546"/>
    </location>
</feature>
<feature type="compositionally biased region" description="Basic and acidic residues" evidence="1">
    <location>
        <begin position="1379"/>
        <end position="1397"/>
    </location>
</feature>
<feature type="compositionally biased region" description="Polar residues" evidence="1">
    <location>
        <begin position="1357"/>
        <end position="1370"/>
    </location>
</feature>
<feature type="compositionally biased region" description="Basic and acidic residues" evidence="1">
    <location>
        <begin position="941"/>
        <end position="956"/>
    </location>
</feature>
<feature type="region of interest" description="Disordered" evidence="1">
    <location>
        <begin position="851"/>
        <end position="995"/>
    </location>
</feature>
<evidence type="ECO:0000313" key="3">
    <source>
        <dbReference type="Proteomes" id="UP000256964"/>
    </source>
</evidence>
<feature type="compositionally biased region" description="Pro residues" evidence="1">
    <location>
        <begin position="173"/>
        <end position="220"/>
    </location>
</feature>
<dbReference type="PANTHER" id="PTHR48125">
    <property type="entry name" value="LP07818P1"/>
    <property type="match status" value="1"/>
</dbReference>
<dbReference type="EMBL" id="KZ857415">
    <property type="protein sequence ID" value="RDX47832.1"/>
    <property type="molecule type" value="Genomic_DNA"/>
</dbReference>
<feature type="region of interest" description="Disordered" evidence="1">
    <location>
        <begin position="1487"/>
        <end position="1530"/>
    </location>
</feature>
<organism evidence="2 3">
    <name type="scientific">Lentinus brumalis</name>
    <dbReference type="NCBI Taxonomy" id="2498619"/>
    <lineage>
        <taxon>Eukaryota</taxon>
        <taxon>Fungi</taxon>
        <taxon>Dikarya</taxon>
        <taxon>Basidiomycota</taxon>
        <taxon>Agaricomycotina</taxon>
        <taxon>Agaricomycetes</taxon>
        <taxon>Polyporales</taxon>
        <taxon>Polyporaceae</taxon>
        <taxon>Lentinus</taxon>
    </lineage>
</organism>
<proteinExistence type="predicted"/>
<reference evidence="2 3" key="1">
    <citation type="journal article" date="2018" name="Biotechnol. Biofuels">
        <title>Integrative visual omics of the white-rot fungus Polyporus brumalis exposes the biotechnological potential of its oxidative enzymes for delignifying raw plant biomass.</title>
        <authorList>
            <person name="Miyauchi S."/>
            <person name="Rancon A."/>
            <person name="Drula E."/>
            <person name="Hage H."/>
            <person name="Chaduli D."/>
            <person name="Favel A."/>
            <person name="Grisel S."/>
            <person name="Henrissat B."/>
            <person name="Herpoel-Gimbert I."/>
            <person name="Ruiz-Duenas F.J."/>
            <person name="Chevret D."/>
            <person name="Hainaut M."/>
            <person name="Lin J."/>
            <person name="Wang M."/>
            <person name="Pangilinan J."/>
            <person name="Lipzen A."/>
            <person name="Lesage-Meessen L."/>
            <person name="Navarro D."/>
            <person name="Riley R."/>
            <person name="Grigoriev I.V."/>
            <person name="Zhou S."/>
            <person name="Raouche S."/>
            <person name="Rosso M.N."/>
        </authorList>
    </citation>
    <scope>NUCLEOTIDE SEQUENCE [LARGE SCALE GENOMIC DNA]</scope>
    <source>
        <strain evidence="2 3">BRFM 1820</strain>
    </source>
</reference>
<accession>A0A371D5Q7</accession>
<protein>
    <submittedName>
        <fullName evidence="2">Uncharacterized protein</fullName>
    </submittedName>
</protein>
<feature type="region of interest" description="Disordered" evidence="1">
    <location>
        <begin position="1034"/>
        <end position="1065"/>
    </location>
</feature>
<evidence type="ECO:0000313" key="2">
    <source>
        <dbReference type="EMBL" id="RDX47832.1"/>
    </source>
</evidence>
<keyword evidence="3" id="KW-1185">Reference proteome</keyword>
<name>A0A371D5Q7_9APHY</name>
<feature type="region of interest" description="Disordered" evidence="1">
    <location>
        <begin position="1341"/>
        <end position="1462"/>
    </location>
</feature>
<feature type="compositionally biased region" description="Polar residues" evidence="1">
    <location>
        <begin position="1453"/>
        <end position="1462"/>
    </location>
</feature>
<feature type="compositionally biased region" description="Low complexity" evidence="1">
    <location>
        <begin position="443"/>
        <end position="458"/>
    </location>
</feature>
<dbReference type="Proteomes" id="UP000256964">
    <property type="component" value="Unassembled WGS sequence"/>
</dbReference>
<dbReference type="OrthoDB" id="2758311at2759"/>
<feature type="region of interest" description="Disordered" evidence="1">
    <location>
        <begin position="161"/>
        <end position="220"/>
    </location>
</feature>
<dbReference type="PANTHER" id="PTHR48125:SF10">
    <property type="entry name" value="OS12G0136300 PROTEIN"/>
    <property type="match status" value="1"/>
</dbReference>
<feature type="compositionally biased region" description="Low complexity" evidence="1">
    <location>
        <begin position="1413"/>
        <end position="1425"/>
    </location>
</feature>
<feature type="compositionally biased region" description="Polar residues" evidence="1">
    <location>
        <begin position="1508"/>
        <end position="1517"/>
    </location>
</feature>
<dbReference type="STRING" id="139420.A0A371D5Q7"/>
<feature type="compositionally biased region" description="Basic and acidic residues" evidence="1">
    <location>
        <begin position="859"/>
        <end position="885"/>
    </location>
</feature>
<feature type="compositionally biased region" description="Low complexity" evidence="1">
    <location>
        <begin position="1341"/>
        <end position="1356"/>
    </location>
</feature>
<evidence type="ECO:0000256" key="1">
    <source>
        <dbReference type="SAM" id="MobiDB-lite"/>
    </source>
</evidence>
<feature type="compositionally biased region" description="Basic and acidic residues" evidence="1">
    <location>
        <begin position="970"/>
        <end position="979"/>
    </location>
</feature>